<evidence type="ECO:0000313" key="3">
    <source>
        <dbReference type="Proteomes" id="UP001154282"/>
    </source>
</evidence>
<protein>
    <submittedName>
        <fullName evidence="2">Uncharacterized protein</fullName>
    </submittedName>
</protein>
<evidence type="ECO:0000256" key="1">
    <source>
        <dbReference type="SAM" id="MobiDB-lite"/>
    </source>
</evidence>
<proteinExistence type="predicted"/>
<feature type="non-terminal residue" evidence="2">
    <location>
        <position position="90"/>
    </location>
</feature>
<organism evidence="2 3">
    <name type="scientific">Linum tenue</name>
    <dbReference type="NCBI Taxonomy" id="586396"/>
    <lineage>
        <taxon>Eukaryota</taxon>
        <taxon>Viridiplantae</taxon>
        <taxon>Streptophyta</taxon>
        <taxon>Embryophyta</taxon>
        <taxon>Tracheophyta</taxon>
        <taxon>Spermatophyta</taxon>
        <taxon>Magnoliopsida</taxon>
        <taxon>eudicotyledons</taxon>
        <taxon>Gunneridae</taxon>
        <taxon>Pentapetalae</taxon>
        <taxon>rosids</taxon>
        <taxon>fabids</taxon>
        <taxon>Malpighiales</taxon>
        <taxon>Linaceae</taxon>
        <taxon>Linum</taxon>
    </lineage>
</organism>
<dbReference type="EMBL" id="CAMGYJ010000007">
    <property type="protein sequence ID" value="CAI0444926.1"/>
    <property type="molecule type" value="Genomic_DNA"/>
</dbReference>
<feature type="region of interest" description="Disordered" evidence="1">
    <location>
        <begin position="11"/>
        <end position="44"/>
    </location>
</feature>
<comment type="caution">
    <text evidence="2">The sequence shown here is derived from an EMBL/GenBank/DDBJ whole genome shotgun (WGS) entry which is preliminary data.</text>
</comment>
<accession>A0AAV0MG39</accession>
<gene>
    <name evidence="2" type="ORF">LITE_LOCUS28320</name>
</gene>
<name>A0AAV0MG39_9ROSI</name>
<reference evidence="2" key="1">
    <citation type="submission" date="2022-08" db="EMBL/GenBank/DDBJ databases">
        <authorList>
            <person name="Gutierrez-Valencia J."/>
        </authorList>
    </citation>
    <scope>NUCLEOTIDE SEQUENCE</scope>
</reference>
<evidence type="ECO:0000313" key="2">
    <source>
        <dbReference type="EMBL" id="CAI0444926.1"/>
    </source>
</evidence>
<dbReference type="AlphaFoldDB" id="A0AAV0MG39"/>
<keyword evidence="3" id="KW-1185">Reference proteome</keyword>
<feature type="compositionally biased region" description="Polar residues" evidence="1">
    <location>
        <begin position="30"/>
        <end position="44"/>
    </location>
</feature>
<dbReference type="Proteomes" id="UP001154282">
    <property type="component" value="Unassembled WGS sequence"/>
</dbReference>
<sequence length="90" mass="9438">MGPEWASLTLDPSPAATCSHHHAPPAGQAQRVSAGQKQSTQSLTHRATVQDFCCVSLVTENGGNRFARFGILRDCERQVSGLASFALGGG</sequence>